<dbReference type="EC" id="3.1.-.-" evidence="6"/>
<evidence type="ECO:0000256" key="1">
    <source>
        <dbReference type="ARBA" id="ARBA00022649"/>
    </source>
</evidence>
<dbReference type="InterPro" id="IPR051619">
    <property type="entry name" value="TypeII_TA_RNase_PINc/VapC"/>
</dbReference>
<keyword evidence="9" id="KW-1185">Reference proteome</keyword>
<protein>
    <recommendedName>
        <fullName evidence="6">Ribonuclease VapC</fullName>
        <shortName evidence="6">RNase VapC</shortName>
        <ecNumber evidence="6">3.1.-.-</ecNumber>
    </recommendedName>
    <alternativeName>
        <fullName evidence="6">Toxin VapC</fullName>
    </alternativeName>
</protein>
<dbReference type="Gene3D" id="3.40.50.1010">
    <property type="entry name" value="5'-nuclease"/>
    <property type="match status" value="1"/>
</dbReference>
<evidence type="ECO:0000313" key="9">
    <source>
        <dbReference type="Proteomes" id="UP001144396"/>
    </source>
</evidence>
<feature type="binding site" evidence="6">
    <location>
        <position position="8"/>
    </location>
    <ligand>
        <name>Mg(2+)</name>
        <dbReference type="ChEBI" id="CHEBI:18420"/>
    </ligand>
</feature>
<comment type="cofactor">
    <cofactor evidence="6">
        <name>Mg(2+)</name>
        <dbReference type="ChEBI" id="CHEBI:18420"/>
    </cofactor>
</comment>
<dbReference type="PANTHER" id="PTHR35901:SF1">
    <property type="entry name" value="EXONUCLEASE VAPC9"/>
    <property type="match status" value="1"/>
</dbReference>
<dbReference type="InterPro" id="IPR029060">
    <property type="entry name" value="PIN-like_dom_sf"/>
</dbReference>
<reference evidence="8" key="1">
    <citation type="submission" date="2022-12" db="EMBL/GenBank/DDBJ databases">
        <title>Reference genome sequencing for broad-spectrum identification of bacterial and archaeal isolates by mass spectrometry.</title>
        <authorList>
            <person name="Sekiguchi Y."/>
            <person name="Tourlousse D.M."/>
        </authorList>
    </citation>
    <scope>NUCLEOTIDE SEQUENCE</scope>
    <source>
        <strain evidence="8">14</strain>
    </source>
</reference>
<dbReference type="CDD" id="cd09873">
    <property type="entry name" value="PIN_Pae0151-like"/>
    <property type="match status" value="1"/>
</dbReference>
<dbReference type="RefSeq" id="WP_281885022.1">
    <property type="nucleotide sequence ID" value="NZ_BSDP01000001.1"/>
</dbReference>
<organism evidence="8 9">
    <name type="scientific">Agromyces rhizosphaerae</name>
    <dbReference type="NCBI Taxonomy" id="88374"/>
    <lineage>
        <taxon>Bacteria</taxon>
        <taxon>Bacillati</taxon>
        <taxon>Actinomycetota</taxon>
        <taxon>Actinomycetes</taxon>
        <taxon>Micrococcales</taxon>
        <taxon>Microbacteriaceae</taxon>
        <taxon>Agromyces</taxon>
    </lineage>
</organism>
<dbReference type="InterPro" id="IPR044153">
    <property type="entry name" value="PIN_Pae0151-like"/>
</dbReference>
<name>A0A9W6CWS7_9MICO</name>
<evidence type="ECO:0000256" key="4">
    <source>
        <dbReference type="ARBA" id="ARBA00022801"/>
    </source>
</evidence>
<evidence type="ECO:0000259" key="7">
    <source>
        <dbReference type="Pfam" id="PF01850"/>
    </source>
</evidence>
<evidence type="ECO:0000256" key="6">
    <source>
        <dbReference type="HAMAP-Rule" id="MF_00265"/>
    </source>
</evidence>
<gene>
    <name evidence="6" type="primary">vapC</name>
    <name evidence="8" type="ORF">ARHIZOSPH14_22590</name>
</gene>
<comment type="function">
    <text evidence="6">Toxic component of a toxin-antitoxin (TA) system. An RNase.</text>
</comment>
<dbReference type="HAMAP" id="MF_00265">
    <property type="entry name" value="VapC_Nob1"/>
    <property type="match status" value="1"/>
</dbReference>
<feature type="domain" description="PIN" evidence="7">
    <location>
        <begin position="6"/>
        <end position="126"/>
    </location>
</feature>
<keyword evidence="5 6" id="KW-0460">Magnesium</keyword>
<dbReference type="Pfam" id="PF01850">
    <property type="entry name" value="PIN"/>
    <property type="match status" value="1"/>
</dbReference>
<dbReference type="GO" id="GO:0004540">
    <property type="term" value="F:RNA nuclease activity"/>
    <property type="evidence" value="ECO:0007669"/>
    <property type="project" value="InterPro"/>
</dbReference>
<dbReference type="GO" id="GO:0000287">
    <property type="term" value="F:magnesium ion binding"/>
    <property type="evidence" value="ECO:0007669"/>
    <property type="project" value="UniProtKB-UniRule"/>
</dbReference>
<proteinExistence type="inferred from homology"/>
<comment type="similarity">
    <text evidence="6">Belongs to the PINc/VapC protein family.</text>
</comment>
<sequence length="136" mass="14625">MTGPFVVDASVSLAWCFDDEASDESEALLDRLGASGGLVPVIWEYETANVLAIAERRARITEAEASRRSRLLYGLPIHIVRDLDPGALLHAARRHDLTAYDAAYLVLAEREGVPLATRDRALASAAEAAGVEILPA</sequence>
<evidence type="ECO:0000313" key="8">
    <source>
        <dbReference type="EMBL" id="GLI28017.1"/>
    </source>
</evidence>
<evidence type="ECO:0000256" key="2">
    <source>
        <dbReference type="ARBA" id="ARBA00022722"/>
    </source>
</evidence>
<dbReference type="GO" id="GO:0016787">
    <property type="term" value="F:hydrolase activity"/>
    <property type="evidence" value="ECO:0007669"/>
    <property type="project" value="UniProtKB-KW"/>
</dbReference>
<accession>A0A9W6CWS7</accession>
<keyword evidence="1 6" id="KW-1277">Toxin-antitoxin system</keyword>
<dbReference type="InterPro" id="IPR022907">
    <property type="entry name" value="VapC_family"/>
</dbReference>
<dbReference type="GO" id="GO:0090729">
    <property type="term" value="F:toxin activity"/>
    <property type="evidence" value="ECO:0007669"/>
    <property type="project" value="UniProtKB-KW"/>
</dbReference>
<dbReference type="Proteomes" id="UP001144396">
    <property type="component" value="Unassembled WGS sequence"/>
</dbReference>
<keyword evidence="6" id="KW-0800">Toxin</keyword>
<feature type="binding site" evidence="6">
    <location>
        <position position="101"/>
    </location>
    <ligand>
        <name>Mg(2+)</name>
        <dbReference type="ChEBI" id="CHEBI:18420"/>
    </ligand>
</feature>
<keyword evidence="4 6" id="KW-0378">Hydrolase</keyword>
<keyword evidence="2 6" id="KW-0540">Nuclease</keyword>
<dbReference type="SUPFAM" id="SSF88723">
    <property type="entry name" value="PIN domain-like"/>
    <property type="match status" value="1"/>
</dbReference>
<evidence type="ECO:0000256" key="3">
    <source>
        <dbReference type="ARBA" id="ARBA00022723"/>
    </source>
</evidence>
<evidence type="ECO:0000256" key="5">
    <source>
        <dbReference type="ARBA" id="ARBA00022842"/>
    </source>
</evidence>
<keyword evidence="3 6" id="KW-0479">Metal-binding</keyword>
<dbReference type="PANTHER" id="PTHR35901">
    <property type="entry name" value="RIBONUCLEASE VAPC3"/>
    <property type="match status" value="1"/>
</dbReference>
<dbReference type="InterPro" id="IPR002716">
    <property type="entry name" value="PIN_dom"/>
</dbReference>
<dbReference type="EMBL" id="BSDP01000001">
    <property type="protein sequence ID" value="GLI28017.1"/>
    <property type="molecule type" value="Genomic_DNA"/>
</dbReference>
<comment type="caution">
    <text evidence="8">The sequence shown here is derived from an EMBL/GenBank/DDBJ whole genome shotgun (WGS) entry which is preliminary data.</text>
</comment>
<dbReference type="AlphaFoldDB" id="A0A9W6CWS7"/>